<protein>
    <recommendedName>
        <fullName evidence="5">Glycosyltransferase, family 11</fullName>
    </recommendedName>
</protein>
<evidence type="ECO:0000313" key="3">
    <source>
        <dbReference type="EMBL" id="KDR53609.1"/>
    </source>
</evidence>
<sequence>MIFVKGYGQMCNNILQYAHAYAFGRENGIKVVAMRFCYKYRYFTLCNEAIHRPLTYIIVKLLIKLHIINCLRFDHYDVSSDYIHELQTSKIIALEDWFFRQPQLFMKYQNEIRQKFGFKPNVVSRQKVWMHNIGNNGAIRLGVHIRRGDYARFMDGKYFFTDEVYAARIEDFINMHRSTPIQVFICTNDSKLSVDKFKQMLNKEEIYLSHGNPAEDLYMLSECQYIIGPKSTFSLVASFYNNAHLYWMEDKEDRLTTDSFKYFEELFMSV</sequence>
<keyword evidence="4" id="KW-1185">Reference proteome</keyword>
<evidence type="ECO:0000256" key="1">
    <source>
        <dbReference type="ARBA" id="ARBA00022676"/>
    </source>
</evidence>
<dbReference type="HOGENOM" id="CLU_081836_0_0_10"/>
<dbReference type="EMBL" id="JNGW01000013">
    <property type="protein sequence ID" value="KDR53609.1"/>
    <property type="molecule type" value="Genomic_DNA"/>
</dbReference>
<dbReference type="GO" id="GO:0005975">
    <property type="term" value="P:carbohydrate metabolic process"/>
    <property type="evidence" value="ECO:0007669"/>
    <property type="project" value="InterPro"/>
</dbReference>
<dbReference type="RefSeq" id="WP_018966440.1">
    <property type="nucleotide sequence ID" value="NZ_KB899210.1"/>
</dbReference>
<dbReference type="Gene3D" id="3.40.50.11350">
    <property type="match status" value="1"/>
</dbReference>
<keyword evidence="1" id="KW-0328">Glycosyltransferase</keyword>
<organism evidence="3 4">
    <name type="scientific">Hoylesella loescheii DSM 19665 = JCM 12249 = ATCC 15930</name>
    <dbReference type="NCBI Taxonomy" id="1122985"/>
    <lineage>
        <taxon>Bacteria</taxon>
        <taxon>Pseudomonadati</taxon>
        <taxon>Bacteroidota</taxon>
        <taxon>Bacteroidia</taxon>
        <taxon>Bacteroidales</taxon>
        <taxon>Prevotellaceae</taxon>
        <taxon>Hoylesella</taxon>
    </lineage>
</organism>
<name>A0A069QNN8_HOYLO</name>
<dbReference type="InterPro" id="IPR002516">
    <property type="entry name" value="Glyco_trans_11"/>
</dbReference>
<reference evidence="3 4" key="1">
    <citation type="submission" date="2013-08" db="EMBL/GenBank/DDBJ databases">
        <authorList>
            <person name="Weinstock G."/>
            <person name="Sodergren E."/>
            <person name="Wylie T."/>
            <person name="Fulton L."/>
            <person name="Fulton R."/>
            <person name="Fronick C."/>
            <person name="O'Laughlin M."/>
            <person name="Godfrey J."/>
            <person name="Miner T."/>
            <person name="Herter B."/>
            <person name="Appelbaum E."/>
            <person name="Cordes M."/>
            <person name="Lek S."/>
            <person name="Wollam A."/>
            <person name="Pepin K.H."/>
            <person name="Palsikar V.B."/>
            <person name="Mitreva M."/>
            <person name="Wilson R.K."/>
        </authorList>
    </citation>
    <scope>NUCLEOTIDE SEQUENCE [LARGE SCALE GENOMIC DNA]</scope>
    <source>
        <strain evidence="3 4">ATCC 15930</strain>
    </source>
</reference>
<dbReference type="PANTHER" id="PTHR11927:SF9">
    <property type="entry name" value="L-FUCOSYLTRANSFERASE"/>
    <property type="match status" value="1"/>
</dbReference>
<dbReference type="GO" id="GO:0016020">
    <property type="term" value="C:membrane"/>
    <property type="evidence" value="ECO:0007669"/>
    <property type="project" value="InterPro"/>
</dbReference>
<dbReference type="Proteomes" id="UP000027442">
    <property type="component" value="Unassembled WGS sequence"/>
</dbReference>
<evidence type="ECO:0008006" key="5">
    <source>
        <dbReference type="Google" id="ProtNLM"/>
    </source>
</evidence>
<dbReference type="GO" id="GO:0008107">
    <property type="term" value="F:galactoside 2-alpha-L-fucosyltransferase activity"/>
    <property type="evidence" value="ECO:0007669"/>
    <property type="project" value="InterPro"/>
</dbReference>
<dbReference type="PATRIC" id="fig|1122985.7.peg.225"/>
<dbReference type="AlphaFoldDB" id="A0A069QNN8"/>
<proteinExistence type="predicted"/>
<gene>
    <name evidence="3" type="ORF">HMPREF1991_00216</name>
</gene>
<comment type="caution">
    <text evidence="3">The sequence shown here is derived from an EMBL/GenBank/DDBJ whole genome shotgun (WGS) entry which is preliminary data.</text>
</comment>
<accession>A0A069QNN8</accession>
<dbReference type="PANTHER" id="PTHR11927">
    <property type="entry name" value="GALACTOSIDE 2-L-FUCOSYLTRANSFERASE"/>
    <property type="match status" value="1"/>
</dbReference>
<dbReference type="Pfam" id="PF01531">
    <property type="entry name" value="Glyco_transf_11"/>
    <property type="match status" value="1"/>
</dbReference>
<keyword evidence="2" id="KW-0808">Transferase</keyword>
<evidence type="ECO:0000256" key="2">
    <source>
        <dbReference type="ARBA" id="ARBA00022679"/>
    </source>
</evidence>
<dbReference type="eggNOG" id="ENOG502ZB0G">
    <property type="taxonomic scope" value="Bacteria"/>
</dbReference>
<evidence type="ECO:0000313" key="4">
    <source>
        <dbReference type="Proteomes" id="UP000027442"/>
    </source>
</evidence>